<sequence length="74" mass="7413">MPGFNYGGKGDGTSWSSERGSGPAPGGGSTGNSGNRDPGGNTGAPQSVQKQLAAIQHDSSIRQKLTNLLATAKK</sequence>
<dbReference type="Proteomes" id="UP000697927">
    <property type="component" value="Unassembled WGS sequence"/>
</dbReference>
<organism evidence="2 3">
    <name type="scientific">Cedecea colo</name>
    <dbReference type="NCBI Taxonomy" id="2552946"/>
    <lineage>
        <taxon>Bacteria</taxon>
        <taxon>Pseudomonadati</taxon>
        <taxon>Pseudomonadota</taxon>
        <taxon>Gammaproteobacteria</taxon>
        <taxon>Enterobacterales</taxon>
        <taxon>Enterobacteriaceae</taxon>
        <taxon>Cedecea</taxon>
    </lineage>
</organism>
<evidence type="ECO:0000313" key="3">
    <source>
        <dbReference type="Proteomes" id="UP000697927"/>
    </source>
</evidence>
<evidence type="ECO:0000313" key="2">
    <source>
        <dbReference type="EMBL" id="NIY48164.1"/>
    </source>
</evidence>
<protein>
    <submittedName>
        <fullName evidence="2">Uncharacterized protein</fullName>
    </submittedName>
</protein>
<name>A0ABX0VNA7_9ENTR</name>
<comment type="caution">
    <text evidence="2">The sequence shown here is derived from an EMBL/GenBank/DDBJ whole genome shotgun (WGS) entry which is preliminary data.</text>
</comment>
<dbReference type="EMBL" id="SOYS01000004">
    <property type="protein sequence ID" value="NIY48164.1"/>
    <property type="molecule type" value="Genomic_DNA"/>
</dbReference>
<proteinExistence type="predicted"/>
<dbReference type="RefSeq" id="WP_167610810.1">
    <property type="nucleotide sequence ID" value="NZ_SOYS01000004.1"/>
</dbReference>
<feature type="compositionally biased region" description="Gly residues" evidence="1">
    <location>
        <begin position="1"/>
        <end position="11"/>
    </location>
</feature>
<keyword evidence="3" id="KW-1185">Reference proteome</keyword>
<gene>
    <name evidence="2" type="ORF">E2L00_11655</name>
</gene>
<evidence type="ECO:0000256" key="1">
    <source>
        <dbReference type="SAM" id="MobiDB-lite"/>
    </source>
</evidence>
<feature type="region of interest" description="Disordered" evidence="1">
    <location>
        <begin position="1"/>
        <end position="58"/>
    </location>
</feature>
<accession>A0ABX0VNA7</accession>
<reference evidence="2 3" key="1">
    <citation type="journal article" date="2020" name="Microorganisms">
        <title>Polyphasic Characterisation of Cedecea colo sp. nov., a New Enteric Bacterium Isolated from the Koala Hindgut.</title>
        <authorList>
            <person name="Boath J.M."/>
            <person name="Dakhal S."/>
            <person name="Van T.T.H."/>
            <person name="Moore R.J."/>
            <person name="Dekiwadia C."/>
            <person name="Macreadie I.G."/>
        </authorList>
    </citation>
    <scope>NUCLEOTIDE SEQUENCE [LARGE SCALE GENOMIC DNA]</scope>
    <source>
        <strain evidence="2 3">ZA</strain>
    </source>
</reference>